<dbReference type="GeneID" id="30980472"/>
<dbReference type="EMBL" id="KV453910">
    <property type="protein sequence ID" value="ODV80476.1"/>
    <property type="molecule type" value="Genomic_DNA"/>
</dbReference>
<keyword evidence="2" id="KW-1185">Reference proteome</keyword>
<dbReference type="AlphaFoldDB" id="A0A1E4SLS4"/>
<sequence length="109" mass="13050">MSSSKVEIIGYNISQFGEFISYPIIYFAPSILRGELLDDAWKEYFDRRVFFVLRIEQFRSWTLAQLLFWVLQAKKFSNKNQSPDEKRLVLVEITVKFHPCKFRFCNLVN</sequence>
<reference evidence="2" key="1">
    <citation type="submission" date="2016-05" db="EMBL/GenBank/DDBJ databases">
        <title>Comparative genomics of biotechnologically important yeasts.</title>
        <authorList>
            <consortium name="DOE Joint Genome Institute"/>
            <person name="Riley R."/>
            <person name="Haridas S."/>
            <person name="Wolfe K.H."/>
            <person name="Lopes M.R."/>
            <person name="Hittinger C.T."/>
            <person name="Goker M."/>
            <person name="Salamov A."/>
            <person name="Wisecaver J."/>
            <person name="Long T.M."/>
            <person name="Aerts A.L."/>
            <person name="Barry K."/>
            <person name="Choi C."/>
            <person name="Clum A."/>
            <person name="Coughlan A.Y."/>
            <person name="Deshpande S."/>
            <person name="Douglass A.P."/>
            <person name="Hanson S.J."/>
            <person name="Klenk H.-P."/>
            <person name="Labutti K."/>
            <person name="Lapidus A."/>
            <person name="Lindquist E."/>
            <person name="Lipzen A."/>
            <person name="Meier-Kolthoff J.P."/>
            <person name="Ohm R.A."/>
            <person name="Otillar R.P."/>
            <person name="Pangilinan J."/>
            <person name="Peng Y."/>
            <person name="Rokas A."/>
            <person name="Rosa C.A."/>
            <person name="Scheuner C."/>
            <person name="Sibirny A.A."/>
            <person name="Slot J.C."/>
            <person name="Stielow J.B."/>
            <person name="Sun H."/>
            <person name="Kurtzman C.P."/>
            <person name="Blackwell M."/>
            <person name="Grigoriev I.V."/>
            <person name="Jeffries T.W."/>
        </authorList>
    </citation>
    <scope>NUCLEOTIDE SEQUENCE [LARGE SCALE GENOMIC DNA]</scope>
    <source>
        <strain evidence="2">NRRL Y-17324</strain>
    </source>
</reference>
<accession>A0A1E4SLS4</accession>
<organism evidence="1 2">
    <name type="scientific">Suhomyces tanzawaensis NRRL Y-17324</name>
    <dbReference type="NCBI Taxonomy" id="984487"/>
    <lineage>
        <taxon>Eukaryota</taxon>
        <taxon>Fungi</taxon>
        <taxon>Dikarya</taxon>
        <taxon>Ascomycota</taxon>
        <taxon>Saccharomycotina</taxon>
        <taxon>Pichiomycetes</taxon>
        <taxon>Debaryomycetaceae</taxon>
        <taxon>Suhomyces</taxon>
    </lineage>
</organism>
<evidence type="ECO:0000313" key="1">
    <source>
        <dbReference type="EMBL" id="ODV80476.1"/>
    </source>
</evidence>
<dbReference type="Proteomes" id="UP000094285">
    <property type="component" value="Unassembled WGS sequence"/>
</dbReference>
<proteinExistence type="predicted"/>
<gene>
    <name evidence="1" type="ORF">CANTADRAFT_151019</name>
</gene>
<name>A0A1E4SLS4_9ASCO</name>
<protein>
    <submittedName>
        <fullName evidence="1">Uncharacterized protein</fullName>
    </submittedName>
</protein>
<evidence type="ECO:0000313" key="2">
    <source>
        <dbReference type="Proteomes" id="UP000094285"/>
    </source>
</evidence>
<dbReference type="RefSeq" id="XP_020065598.1">
    <property type="nucleotide sequence ID" value="XM_020206335.1"/>
</dbReference>